<dbReference type="InterPro" id="IPR036812">
    <property type="entry name" value="NAD(P)_OxRdtase_dom_sf"/>
</dbReference>
<reference evidence="4" key="1">
    <citation type="journal article" date="2019" name="Int. J. Syst. Evol. Microbiol.">
        <title>The Global Catalogue of Microorganisms (GCM) 10K type strain sequencing project: providing services to taxonomists for standard genome sequencing and annotation.</title>
        <authorList>
            <consortium name="The Broad Institute Genomics Platform"/>
            <consortium name="The Broad Institute Genome Sequencing Center for Infectious Disease"/>
            <person name="Wu L."/>
            <person name="Ma J."/>
        </authorList>
    </citation>
    <scope>NUCLEOTIDE SEQUENCE [LARGE SCALE GENOMIC DNA]</scope>
    <source>
        <strain evidence="4">XZYJ18</strain>
    </source>
</reference>
<dbReference type="Proteomes" id="UP001595923">
    <property type="component" value="Unassembled WGS sequence"/>
</dbReference>
<keyword evidence="1" id="KW-0560">Oxidoreductase</keyword>
<comment type="caution">
    <text evidence="3">The sequence shown here is derived from an EMBL/GenBank/DDBJ whole genome shotgun (WGS) entry which is preliminary data.</text>
</comment>
<name>A0ABV9DUC8_9ACTN</name>
<dbReference type="SUPFAM" id="SSF51430">
    <property type="entry name" value="NAD(P)-linked oxidoreductase"/>
    <property type="match status" value="1"/>
</dbReference>
<dbReference type="InterPro" id="IPR050523">
    <property type="entry name" value="AKR_Detox_Biosynth"/>
</dbReference>
<accession>A0ABV9DUC8</accession>
<organism evidence="3 4">
    <name type="scientific">Nocardiopsis mangrovi</name>
    <dbReference type="NCBI Taxonomy" id="1179818"/>
    <lineage>
        <taxon>Bacteria</taxon>
        <taxon>Bacillati</taxon>
        <taxon>Actinomycetota</taxon>
        <taxon>Actinomycetes</taxon>
        <taxon>Streptosporangiales</taxon>
        <taxon>Nocardiopsidaceae</taxon>
        <taxon>Nocardiopsis</taxon>
    </lineage>
</organism>
<gene>
    <name evidence="3" type="ORF">ACFO4E_10810</name>
</gene>
<proteinExistence type="predicted"/>
<dbReference type="EMBL" id="JBHSFQ010000008">
    <property type="protein sequence ID" value="MFC4562346.1"/>
    <property type="molecule type" value="Genomic_DNA"/>
</dbReference>
<protein>
    <submittedName>
        <fullName evidence="3">Aldo/keto reductase</fullName>
    </submittedName>
</protein>
<sequence>MGLGCNNFGTKLDGAQTAAVVGTALDLGINHFDTAEVYGQGASEEYLGAALGSRRDEAVIATKYRWREPSGGYRPGELSEWIIRAAERSLRRLGTDRIDVYYQHAPDPQAPVEEMLEAFRSLFAAGKVRDFALANVDAGQINEAAALAGESEGFPLRAVQVEWNLLSRGAEEHVVPAAHQAGLGVVPYFPLASGVLTGKYNGRHGIPEGSRLAFMPEFAPLASEENLGKVERLREVADRYGKSIIELSIGWLLAQADVPSVIAGATTPEQVEVNAAAMGWVLGPVELEEVDTALGAGARSRT</sequence>
<dbReference type="RefSeq" id="WP_378573490.1">
    <property type="nucleotide sequence ID" value="NZ_JBHSFQ010000008.1"/>
</dbReference>
<dbReference type="PRINTS" id="PR00069">
    <property type="entry name" value="ALDKETRDTASE"/>
</dbReference>
<evidence type="ECO:0000256" key="1">
    <source>
        <dbReference type="ARBA" id="ARBA00023002"/>
    </source>
</evidence>
<dbReference type="InterPro" id="IPR023210">
    <property type="entry name" value="NADP_OxRdtase_dom"/>
</dbReference>
<evidence type="ECO:0000259" key="2">
    <source>
        <dbReference type="Pfam" id="PF00248"/>
    </source>
</evidence>
<dbReference type="InterPro" id="IPR020471">
    <property type="entry name" value="AKR"/>
</dbReference>
<feature type="domain" description="NADP-dependent oxidoreductase" evidence="2">
    <location>
        <begin position="1"/>
        <end position="292"/>
    </location>
</feature>
<dbReference type="Gene3D" id="3.20.20.100">
    <property type="entry name" value="NADP-dependent oxidoreductase domain"/>
    <property type="match status" value="1"/>
</dbReference>
<evidence type="ECO:0000313" key="4">
    <source>
        <dbReference type="Proteomes" id="UP001595923"/>
    </source>
</evidence>
<dbReference type="PANTHER" id="PTHR43364:SF4">
    <property type="entry name" value="NAD(P)-LINKED OXIDOREDUCTASE SUPERFAMILY PROTEIN"/>
    <property type="match status" value="1"/>
</dbReference>
<keyword evidence="4" id="KW-1185">Reference proteome</keyword>
<evidence type="ECO:0000313" key="3">
    <source>
        <dbReference type="EMBL" id="MFC4562346.1"/>
    </source>
</evidence>
<dbReference type="Pfam" id="PF00248">
    <property type="entry name" value="Aldo_ket_red"/>
    <property type="match status" value="1"/>
</dbReference>
<dbReference type="PANTHER" id="PTHR43364">
    <property type="entry name" value="NADH-SPECIFIC METHYLGLYOXAL REDUCTASE-RELATED"/>
    <property type="match status" value="1"/>
</dbReference>